<dbReference type="Proteomes" id="UP000181884">
    <property type="component" value="Unassembled WGS sequence"/>
</dbReference>
<dbReference type="InterPro" id="IPR036412">
    <property type="entry name" value="HAD-like_sf"/>
</dbReference>
<gene>
    <name evidence="1" type="ORF">RU97_GL001421</name>
</gene>
<dbReference type="GO" id="GO:0008253">
    <property type="term" value="F:5'-nucleotidase activity"/>
    <property type="evidence" value="ECO:0007669"/>
    <property type="project" value="InterPro"/>
</dbReference>
<name>A0A1L8RGF9_9ENTE</name>
<keyword evidence="2" id="KW-1185">Reference proteome</keyword>
<dbReference type="AlphaFoldDB" id="A0A1L8RGF9"/>
<dbReference type="NCBIfam" id="TIGR01549">
    <property type="entry name" value="HAD-SF-IA-v1"/>
    <property type="match status" value="1"/>
</dbReference>
<dbReference type="InterPro" id="IPR023198">
    <property type="entry name" value="PGP-like_dom2"/>
</dbReference>
<dbReference type="Gene3D" id="3.40.50.1000">
    <property type="entry name" value="HAD superfamily/HAD-like"/>
    <property type="match status" value="1"/>
</dbReference>
<reference evidence="1 2" key="1">
    <citation type="submission" date="2014-12" db="EMBL/GenBank/DDBJ databases">
        <title>Draft genome sequences of 29 type strains of Enterococci.</title>
        <authorList>
            <person name="Zhong Z."/>
            <person name="Sun Z."/>
            <person name="Liu W."/>
            <person name="Zhang W."/>
            <person name="Zhang H."/>
        </authorList>
    </citation>
    <scope>NUCLEOTIDE SEQUENCE [LARGE SCALE GENOMIC DNA]</scope>
    <source>
        <strain evidence="1 2">DSM 17029</strain>
    </source>
</reference>
<dbReference type="InterPro" id="IPR011951">
    <property type="entry name" value="HAD-SF_hydro_IA_YjjG/PynA"/>
</dbReference>
<dbReference type="NCBIfam" id="TIGR01509">
    <property type="entry name" value="HAD-SF-IA-v3"/>
    <property type="match status" value="1"/>
</dbReference>
<comment type="caution">
    <text evidence="1">The sequence shown here is derived from an EMBL/GenBank/DDBJ whole genome shotgun (WGS) entry which is preliminary data.</text>
</comment>
<dbReference type="CDD" id="cd04305">
    <property type="entry name" value="HAD_Neu5Ac-Pase_like"/>
    <property type="match status" value="1"/>
</dbReference>
<keyword evidence="1" id="KW-0378">Hydrolase</keyword>
<dbReference type="InterPro" id="IPR041492">
    <property type="entry name" value="HAD_2"/>
</dbReference>
<dbReference type="SUPFAM" id="SSF56784">
    <property type="entry name" value="HAD-like"/>
    <property type="match status" value="1"/>
</dbReference>
<dbReference type="Gene3D" id="1.10.150.240">
    <property type="entry name" value="Putative phosphatase, domain 2"/>
    <property type="match status" value="1"/>
</dbReference>
<dbReference type="PANTHER" id="PTHR47478">
    <property type="match status" value="1"/>
</dbReference>
<dbReference type="RefSeq" id="WP_067394088.1">
    <property type="nucleotide sequence ID" value="NZ_JXKH01000003.1"/>
</dbReference>
<dbReference type="InterPro" id="IPR023214">
    <property type="entry name" value="HAD_sf"/>
</dbReference>
<dbReference type="SFLD" id="SFLDG01135">
    <property type="entry name" value="C1.5.6:_HAD__Beta-PGM__Phospha"/>
    <property type="match status" value="1"/>
</dbReference>
<organism evidence="1 2">
    <name type="scientific">Enterococcus canis</name>
    <dbReference type="NCBI Taxonomy" id="214095"/>
    <lineage>
        <taxon>Bacteria</taxon>
        <taxon>Bacillati</taxon>
        <taxon>Bacillota</taxon>
        <taxon>Bacilli</taxon>
        <taxon>Lactobacillales</taxon>
        <taxon>Enterococcaceae</taxon>
        <taxon>Enterococcus</taxon>
    </lineage>
</organism>
<dbReference type="NCBIfam" id="TIGR02254">
    <property type="entry name" value="YjjG_YfnB"/>
    <property type="match status" value="1"/>
</dbReference>
<evidence type="ECO:0000313" key="1">
    <source>
        <dbReference type="EMBL" id="OJG18803.1"/>
    </source>
</evidence>
<dbReference type="InterPro" id="IPR006439">
    <property type="entry name" value="HAD-SF_hydro_IA"/>
</dbReference>
<dbReference type="Pfam" id="PF13419">
    <property type="entry name" value="HAD_2"/>
    <property type="match status" value="1"/>
</dbReference>
<dbReference type="SFLD" id="SFLDS00003">
    <property type="entry name" value="Haloacid_Dehalogenase"/>
    <property type="match status" value="1"/>
</dbReference>
<dbReference type="SFLD" id="SFLDG01129">
    <property type="entry name" value="C1.5:_HAD__Beta-PGM__Phosphata"/>
    <property type="match status" value="1"/>
</dbReference>
<sequence>MKYLLFDVDDTLLDFQAAEAKALKALFASEGYELTAGMSQRYQTMNKQLWQDFEKGKIDRDEVTTTRFSRFFKEYGKTVNGVAMDQRYRSFLNQGTDLMPAAKEVLTALQPDYQLYVVTNGVQETQEKRLAGSGLRPFFQDVFVSETTGYHKPMKEFFDYAFERIPHFDPQEAMIIGDSLSSDIQGGKNVGIETVWYNNGQTAGVLRPDYEIHQLPELLTILKKDEKA</sequence>
<dbReference type="STRING" id="214095.RU97_GL001421"/>
<dbReference type="PANTHER" id="PTHR47478:SF1">
    <property type="entry name" value="PYRIMIDINE 5'-NUCLEOTIDASE YJJG"/>
    <property type="match status" value="1"/>
</dbReference>
<protein>
    <submittedName>
        <fullName evidence="1">Hydrolase</fullName>
    </submittedName>
</protein>
<evidence type="ECO:0000313" key="2">
    <source>
        <dbReference type="Proteomes" id="UP000181884"/>
    </source>
</evidence>
<dbReference type="InterPro" id="IPR052550">
    <property type="entry name" value="Pyrimidine_5'-ntase_YjjG"/>
</dbReference>
<proteinExistence type="predicted"/>
<dbReference type="EMBL" id="JXKH01000003">
    <property type="protein sequence ID" value="OJG18803.1"/>
    <property type="molecule type" value="Genomic_DNA"/>
</dbReference>
<accession>A0A1L8RGF9</accession>